<dbReference type="SUPFAM" id="SSF56349">
    <property type="entry name" value="DNA breaking-rejoining enzymes"/>
    <property type="match status" value="1"/>
</dbReference>
<organism evidence="2 3">
    <name type="scientific">Clostridium perfringens</name>
    <dbReference type="NCBI Taxonomy" id="1502"/>
    <lineage>
        <taxon>Bacteria</taxon>
        <taxon>Bacillati</taxon>
        <taxon>Bacillota</taxon>
        <taxon>Clostridia</taxon>
        <taxon>Eubacteriales</taxon>
        <taxon>Clostridiaceae</taxon>
        <taxon>Clostridium</taxon>
    </lineage>
</organism>
<dbReference type="Proteomes" id="UP000070646">
    <property type="component" value="Unassembled WGS sequence"/>
</dbReference>
<protein>
    <submittedName>
        <fullName evidence="2">Site-specific recombinase, phage integrase family</fullName>
    </submittedName>
</protein>
<evidence type="ECO:0000313" key="2">
    <source>
        <dbReference type="EMBL" id="KXA13769.1"/>
    </source>
</evidence>
<dbReference type="PATRIC" id="fig|1502.174.peg.776"/>
<name>A0A133NBW6_CLOPF</name>
<dbReference type="GO" id="GO:0015074">
    <property type="term" value="P:DNA integration"/>
    <property type="evidence" value="ECO:0007669"/>
    <property type="project" value="InterPro"/>
</dbReference>
<dbReference type="GO" id="GO:0003677">
    <property type="term" value="F:DNA binding"/>
    <property type="evidence" value="ECO:0007669"/>
    <property type="project" value="InterPro"/>
</dbReference>
<evidence type="ECO:0000256" key="1">
    <source>
        <dbReference type="ARBA" id="ARBA00023172"/>
    </source>
</evidence>
<dbReference type="InterPro" id="IPR011010">
    <property type="entry name" value="DNA_brk_join_enz"/>
</dbReference>
<dbReference type="Gene3D" id="1.10.443.10">
    <property type="entry name" value="Intergrase catalytic core"/>
    <property type="match status" value="1"/>
</dbReference>
<comment type="caution">
    <text evidence="2">The sequence shown here is derived from an EMBL/GenBank/DDBJ whole genome shotgun (WGS) entry which is preliminary data.</text>
</comment>
<sequence length="683" mass="81026">MSSIKNNYLCLIEIRRFKMSIGQIKDLVLNKNNDKINWNIEEIGNRLKLTPIEQIHQTKQIPIAGTCYYTDNVWNYNLFNTENKPFEDYIINFNSIVPKYIEYVKLFALRQLVIRGNRVVTVRDKVEILKEFTTFLEKRNIIYMESITVALIKEYFDNMNITEKRVSKKKNIIKDFLKVISMNASVNYKDIYKYLSVINKQKEKQEIEKGKHKLIPYKNISNKASVFDNIVSLAIKDLLNDNLSIKRRTTACMIVILAETGMRIGEFRILQSDKLKKIERPSLPNIDKSIESSKTESYILEFYTYKTTISEGNWTYTFMTPNAVLAYETLKDIMSVRRKKSNSNYLILNQFNNLYNNSSSLWNLNKEFYFNHKEELNIGSMSSEIRNKFSIWTITKNDFKRSNGLFTPEGKKIYYITPHQYRVTCATILYCREHKKLEWIRRHMNHLSTEMTEHYIREEAKRQQKVGIAKALISRSNSDGTQLETDINKISDPDIKNELKNEKFKKAYNDINKFLKLVSSNHKKLNIKRNINEIIDLLYEYELPMTDVDVGYCMLDTLEVMCETQNRLTMLEDFNIQIPTLDSLYLSYKRFQDKIKIIEYNSKLYKINDNYIESYQRELNSMSLLINKRLLPELKILEEEIKKRDNEDIITKYSNLSLILNNFNDIKKEVLEWNQKIENLMSV</sequence>
<dbReference type="InterPro" id="IPR013762">
    <property type="entry name" value="Integrase-like_cat_sf"/>
</dbReference>
<accession>A0A133NBW6</accession>
<proteinExistence type="predicted"/>
<dbReference type="GO" id="GO:0006310">
    <property type="term" value="P:DNA recombination"/>
    <property type="evidence" value="ECO:0007669"/>
    <property type="project" value="UniProtKB-KW"/>
</dbReference>
<gene>
    <name evidence="2" type="ORF">HMPREF3222_00769</name>
</gene>
<dbReference type="EMBL" id="LRPU01000026">
    <property type="protein sequence ID" value="KXA13769.1"/>
    <property type="molecule type" value="Genomic_DNA"/>
</dbReference>
<keyword evidence="1" id="KW-0233">DNA recombination</keyword>
<reference evidence="2 3" key="1">
    <citation type="submission" date="2016-01" db="EMBL/GenBank/DDBJ databases">
        <authorList>
            <person name="Oliw E.H."/>
        </authorList>
    </citation>
    <scope>NUCLEOTIDE SEQUENCE [LARGE SCALE GENOMIC DNA]</scope>
    <source>
        <strain evidence="2 3">MJR7757A</strain>
    </source>
</reference>
<dbReference type="AlphaFoldDB" id="A0A133NBW6"/>
<evidence type="ECO:0000313" key="3">
    <source>
        <dbReference type="Proteomes" id="UP000070646"/>
    </source>
</evidence>